<keyword evidence="3" id="KW-1185">Reference proteome</keyword>
<gene>
    <name evidence="2" type="ORF">NITHO_1010015</name>
</gene>
<reference evidence="2 3" key="1">
    <citation type="journal article" date="2012" name="ISME J.">
        <title>Nitrification expanded: discovery, physiology and genomics of a nitrite-oxidizing bacterium from the phylum Chloroflexi.</title>
        <authorList>
            <person name="Sorokin D.Y."/>
            <person name="Lucker S."/>
            <person name="Vejmelkova D."/>
            <person name="Kostrikina N.A."/>
            <person name="Kleerebezem R."/>
            <person name="Rijpstra W.I."/>
            <person name="Damste J.S."/>
            <person name="Le Paslier D."/>
            <person name="Muyzer G."/>
            <person name="Wagner M."/>
            <person name="van Loosdrecht M.C."/>
            <person name="Daims H."/>
        </authorList>
    </citation>
    <scope>NUCLEOTIDE SEQUENCE [LARGE SCALE GENOMIC DNA]</scope>
    <source>
        <strain evidence="3">none</strain>
    </source>
</reference>
<evidence type="ECO:0000259" key="1">
    <source>
        <dbReference type="SMART" id="SM00933"/>
    </source>
</evidence>
<accession>I4ECA7</accession>
<sequence>MTLDLAGIVGRLGAMVEEHARQSTEDRFAALEATYANLQDDDLRDRLQTAKTSWLLAKTDADYRAIFPAPAIAGDFAIVASDGSFILPDRHSPVRFFLINIGKVILRYGSEPGAELSAEPTLYFQEDELFVPNAVRRVPVDGTILGLKRATDELRVAAEQAVRLRRECPSLALQDGTLILWGLESQQDFVVDWVLPPFLDTMRTLRDANVPVAAFISYPGARELTNTLRVSICDYPAQGRKVDCDHCRSRIVSEGHTPACDVLPDVTDRFLFESVANLQPGERSQVFASTSKILDRYGPDFHVHFFYLQTGVEVARVEIPRWVAADRDLLEFTHAAIYDQCQRGMGYPSALQEAHEIAVIRADERRAVEIMVEESLAEHGIVHRRSAKDGSKRGRFV</sequence>
<evidence type="ECO:0000313" key="3">
    <source>
        <dbReference type="Proteomes" id="UP000004221"/>
    </source>
</evidence>
<feature type="domain" description="NurA" evidence="1">
    <location>
        <begin position="76"/>
        <end position="360"/>
    </location>
</feature>
<evidence type="ECO:0000313" key="2">
    <source>
        <dbReference type="EMBL" id="CCF82319.1"/>
    </source>
</evidence>
<organism evidence="2 3">
    <name type="scientific">Nitrolancea hollandica Lb</name>
    <dbReference type="NCBI Taxonomy" id="1129897"/>
    <lineage>
        <taxon>Bacteria</taxon>
        <taxon>Pseudomonadati</taxon>
        <taxon>Thermomicrobiota</taxon>
        <taxon>Thermomicrobia</taxon>
        <taxon>Sphaerobacterales</taxon>
        <taxon>Sphaerobacterineae</taxon>
        <taxon>Sphaerobacteraceae</taxon>
        <taxon>Nitrolancea</taxon>
    </lineage>
</organism>
<dbReference type="EMBL" id="CAGS01000004">
    <property type="protein sequence ID" value="CCF82319.1"/>
    <property type="molecule type" value="Genomic_DNA"/>
</dbReference>
<dbReference type="RefSeq" id="WP_008474433.1">
    <property type="nucleotide sequence ID" value="NZ_CAGS01000004.1"/>
</dbReference>
<dbReference type="OrthoDB" id="9799918at2"/>
<dbReference type="SMART" id="SM00933">
    <property type="entry name" value="NurA"/>
    <property type="match status" value="1"/>
</dbReference>
<comment type="caution">
    <text evidence="2">The sequence shown here is derived from an EMBL/GenBank/DDBJ whole genome shotgun (WGS) entry which is preliminary data.</text>
</comment>
<dbReference type="AlphaFoldDB" id="I4ECA7"/>
<proteinExistence type="predicted"/>
<protein>
    <recommendedName>
        <fullName evidence="1">NurA domain-containing protein</fullName>
    </recommendedName>
</protein>
<dbReference type="Proteomes" id="UP000004221">
    <property type="component" value="Unassembled WGS sequence"/>
</dbReference>
<name>I4ECA7_9BACT</name>
<dbReference type="Pfam" id="PF09376">
    <property type="entry name" value="NurA"/>
    <property type="match status" value="1"/>
</dbReference>
<dbReference type="InterPro" id="IPR018977">
    <property type="entry name" value="NurA_domain"/>
</dbReference>